<protein>
    <submittedName>
        <fullName evidence="4">Phage terminase large subunit (GpA)</fullName>
    </submittedName>
</protein>
<dbReference type="InterPro" id="IPR051220">
    <property type="entry name" value="TFA_Chaperone"/>
</dbReference>
<evidence type="ECO:0000256" key="1">
    <source>
        <dbReference type="SAM" id="MobiDB-lite"/>
    </source>
</evidence>
<evidence type="ECO:0000313" key="5">
    <source>
        <dbReference type="Proteomes" id="UP000193200"/>
    </source>
</evidence>
<dbReference type="GO" id="GO:0005524">
    <property type="term" value="F:ATP binding"/>
    <property type="evidence" value="ECO:0007669"/>
    <property type="project" value="InterPro"/>
</dbReference>
<dbReference type="HAMAP" id="MF_04144">
    <property type="entry name" value="TERL_LAMBDA"/>
    <property type="match status" value="1"/>
</dbReference>
<accession>A0A1Y5U4W6</accession>
<dbReference type="Pfam" id="PF20454">
    <property type="entry name" value="GpA_nuclease"/>
    <property type="match status" value="1"/>
</dbReference>
<feature type="region of interest" description="Disordered" evidence="1">
    <location>
        <begin position="642"/>
        <end position="696"/>
    </location>
</feature>
<dbReference type="PANTHER" id="PTHR34413:SF2">
    <property type="entry name" value="PROPHAGE TAIL FIBER ASSEMBLY PROTEIN HOMOLOG TFAE-RELATED"/>
    <property type="match status" value="1"/>
</dbReference>
<name>A0A1Y5U4W6_9PROT</name>
<dbReference type="Gene3D" id="3.40.50.300">
    <property type="entry name" value="P-loop containing nucleotide triphosphate hydrolases"/>
    <property type="match status" value="1"/>
</dbReference>
<feature type="compositionally biased region" description="Acidic residues" evidence="1">
    <location>
        <begin position="660"/>
        <end position="672"/>
    </location>
</feature>
<evidence type="ECO:0000259" key="3">
    <source>
        <dbReference type="Pfam" id="PF20454"/>
    </source>
</evidence>
<dbReference type="InterPro" id="IPR027417">
    <property type="entry name" value="P-loop_NTPase"/>
</dbReference>
<dbReference type="RefSeq" id="WP_085885703.1">
    <property type="nucleotide sequence ID" value="NZ_FWFR01000006.1"/>
</dbReference>
<dbReference type="EMBL" id="FWFR01000006">
    <property type="protein sequence ID" value="SLN77287.1"/>
    <property type="molecule type" value="Genomic_DNA"/>
</dbReference>
<keyword evidence="5" id="KW-1185">Reference proteome</keyword>
<dbReference type="InterPro" id="IPR008866">
    <property type="entry name" value="Phage_lambda_GpA-like"/>
</dbReference>
<gene>
    <name evidence="4" type="ORF">OCH7691_04373</name>
</gene>
<dbReference type="PANTHER" id="PTHR34413">
    <property type="entry name" value="PROPHAGE TAIL FIBER ASSEMBLY PROTEIN HOMOLOG TFAE-RELATED-RELATED"/>
    <property type="match status" value="1"/>
</dbReference>
<evidence type="ECO:0000313" key="4">
    <source>
        <dbReference type="EMBL" id="SLN77287.1"/>
    </source>
</evidence>
<dbReference type="InterPro" id="IPR046454">
    <property type="entry name" value="GpA_endonuclease"/>
</dbReference>
<feature type="domain" description="Phage terminase large subunit GpA ATPase" evidence="2">
    <location>
        <begin position="53"/>
        <end position="303"/>
    </location>
</feature>
<dbReference type="GO" id="GO:0004519">
    <property type="term" value="F:endonuclease activity"/>
    <property type="evidence" value="ECO:0007669"/>
    <property type="project" value="InterPro"/>
</dbReference>
<feature type="compositionally biased region" description="Low complexity" evidence="1">
    <location>
        <begin position="644"/>
        <end position="659"/>
    </location>
</feature>
<proteinExistence type="inferred from homology"/>
<reference evidence="4 5" key="1">
    <citation type="submission" date="2017-03" db="EMBL/GenBank/DDBJ databases">
        <authorList>
            <person name="Afonso C.L."/>
            <person name="Miller P.J."/>
            <person name="Scott M.A."/>
            <person name="Spackman E."/>
            <person name="Goraichik I."/>
            <person name="Dimitrov K.M."/>
            <person name="Suarez D.L."/>
            <person name="Swayne D.E."/>
        </authorList>
    </citation>
    <scope>NUCLEOTIDE SEQUENCE [LARGE SCALE GENOMIC DNA]</scope>
    <source>
        <strain evidence="4 5">CECT 7691</strain>
    </source>
</reference>
<dbReference type="Pfam" id="PF05876">
    <property type="entry name" value="GpA_ATPase"/>
    <property type="match status" value="1"/>
</dbReference>
<dbReference type="AlphaFoldDB" id="A0A1Y5U4W6"/>
<dbReference type="InterPro" id="IPR046453">
    <property type="entry name" value="GpA_ATPase"/>
</dbReference>
<dbReference type="OrthoDB" id="5181253at2"/>
<dbReference type="GO" id="GO:0016887">
    <property type="term" value="F:ATP hydrolysis activity"/>
    <property type="evidence" value="ECO:0007669"/>
    <property type="project" value="InterPro"/>
</dbReference>
<feature type="compositionally biased region" description="Basic residues" evidence="1">
    <location>
        <begin position="683"/>
        <end position="696"/>
    </location>
</feature>
<organism evidence="4 5">
    <name type="scientific">Oceanibacterium hippocampi</name>
    <dbReference type="NCBI Taxonomy" id="745714"/>
    <lineage>
        <taxon>Bacteria</taxon>
        <taxon>Pseudomonadati</taxon>
        <taxon>Pseudomonadota</taxon>
        <taxon>Alphaproteobacteria</taxon>
        <taxon>Sneathiellales</taxon>
        <taxon>Sneathiellaceae</taxon>
        <taxon>Oceanibacterium</taxon>
    </lineage>
</organism>
<feature type="domain" description="Terminase large subunit GpA endonuclease" evidence="3">
    <location>
        <begin position="325"/>
        <end position="631"/>
    </location>
</feature>
<evidence type="ECO:0000259" key="2">
    <source>
        <dbReference type="Pfam" id="PF05876"/>
    </source>
</evidence>
<dbReference type="Proteomes" id="UP000193200">
    <property type="component" value="Unassembled WGS sequence"/>
</dbReference>
<dbReference type="InParanoid" id="A0A1Y5U4W6"/>
<sequence>MASRHLTRDQLPAFVDHRQVIRRALEAARPPRRVTVSECAERHRHLNKPGSYVGPWRNEMSPYLAEIMDRTESRRITILVVVGPSQFGKTEIHINLVGHAIKYRRRDMLLIRPSKKLADDFAERRLEQDLFRHSPDFAAELGESDKALTKVFRNGAMLTIGWPTAGELADRPVPIVMLDERDRIKDDIGGEGDPIALARNRIRSFDRDGLILATSSPSRTDHSGIMPLFEDGDRNLWFWPCAHCGEFWSPGFDLDRQPTTDQLRWPEGADPEEARENAWLVCPHCGGIVLEHEKRAMNLRGVWIPDGMAVTPDGALTGTAPGGRIASYWFSGLASNFNRLGDLAADLITARRYHRQTGDDSKLKTVLNTGFGIPYVPKAGSRQVDSHAVRSRVEGYRMGELPEGVLYLTAAIDCQAWGWPVLVKGWGRDGESWNIDRFQVRQLADGRTDCDPAAHPEHWDELLGRVIRRRYPFAADNARGLAIANTALDTGGLDGVTVNARRFWIRCRRAGVADGALTLVKGANTRSAPLLARPTVEANDRGRRIQGGSKIYLVGVHALKKTVVDRLRRKAPGPGYIHQPEDMPAYYFEEVAGERLGDKGAWEKVGVNDSLDLEVYNLAAALRIRPERIDWRLPPRFAMPVPIADADGSPAPAGPPATDDTFEEPAADDVEILDLSGQAPAPRPRRPRPAPFVKRF</sequence>